<dbReference type="Proteomes" id="UP000298646">
    <property type="component" value="Plasmid pAtCFBP6624"/>
</dbReference>
<evidence type="ECO:0000259" key="1">
    <source>
        <dbReference type="Pfam" id="PF19994"/>
    </source>
</evidence>
<keyword evidence="2" id="KW-0614">Plasmid</keyword>
<name>A0AAE6ENM7_AGRTU</name>
<gene>
    <name evidence="2" type="ORF">CFBP6624_26645</name>
</gene>
<sequence length="342" mass="36559">MSDIATHMRITGLQVTNDDVDSRSAAVAALKTAWGKITATENILSKAADVASAISGDGVPSVALGTEVQTAIQKRASAFLYNERPFDVGIVASSAALGIMSDEPHLSGWVIADVWAAALWSVLGFQQPLEDPKREALRVQILETARIRSTSGSEVARRRVAVGEFKKVELVAGEEEKFSSAFEKATASTIDALRRNSALDREELDFLWWSLRGRSRLLGKAFSGADGVVSAVAAGIEAASQLRRLPCEVHHELVLAKLTNNPKVDLVELLARVGEDRSALGDPFADGFVARHPSVFPLLHALATGNANSDYAAVKRSAEEWAGRGLLEAGLETVLRNGPAKI</sequence>
<dbReference type="Pfam" id="PF19994">
    <property type="entry name" value="GASH"/>
    <property type="match status" value="1"/>
</dbReference>
<dbReference type="AlphaFoldDB" id="A0AAE6ENM7"/>
<protein>
    <recommendedName>
        <fullName evidence="1">GTPase-associated system helical domain-containing protein</fullName>
    </recommendedName>
</protein>
<evidence type="ECO:0000313" key="2">
    <source>
        <dbReference type="EMBL" id="QCM03754.1"/>
    </source>
</evidence>
<proteinExistence type="predicted"/>
<organism evidence="2 3">
    <name type="scientific">Agrobacterium tumefaciens</name>
    <dbReference type="NCBI Taxonomy" id="358"/>
    <lineage>
        <taxon>Bacteria</taxon>
        <taxon>Pseudomonadati</taxon>
        <taxon>Pseudomonadota</taxon>
        <taxon>Alphaproteobacteria</taxon>
        <taxon>Hyphomicrobiales</taxon>
        <taxon>Rhizobiaceae</taxon>
        <taxon>Rhizobium/Agrobacterium group</taxon>
        <taxon>Agrobacterium</taxon>
        <taxon>Agrobacterium tumefaciens complex</taxon>
    </lineage>
</organism>
<accession>A0AAE6ENM7</accession>
<dbReference type="InterPro" id="IPR045523">
    <property type="entry name" value="GASH"/>
</dbReference>
<evidence type="ECO:0000313" key="3">
    <source>
        <dbReference type="Proteomes" id="UP000298646"/>
    </source>
</evidence>
<feature type="domain" description="GTPase-associated system helical" evidence="1">
    <location>
        <begin position="173"/>
        <end position="317"/>
    </location>
</feature>
<geneLocation type="plasmid" evidence="3">
    <name>patcfbp6624</name>
</geneLocation>
<dbReference type="RefSeq" id="WP_052820521.1">
    <property type="nucleotide sequence ID" value="NZ_CP039909.1"/>
</dbReference>
<dbReference type="EMBL" id="CP039909">
    <property type="protein sequence ID" value="QCM03754.1"/>
    <property type="molecule type" value="Genomic_DNA"/>
</dbReference>
<reference evidence="2 3" key="1">
    <citation type="submission" date="2019-04" db="EMBL/GenBank/DDBJ databases">
        <title>Complete genome sequence of Agrobacterium tumefaciens CFBP6624.</title>
        <authorList>
            <person name="Haryono M."/>
            <person name="Lin Y.-C."/>
            <person name="Lai E.-M."/>
            <person name="Kuo C.-H."/>
        </authorList>
    </citation>
    <scope>NUCLEOTIDE SEQUENCE [LARGE SCALE GENOMIC DNA]</scope>
    <source>
        <strain evidence="2 3">CFBP6624</strain>
        <plasmid evidence="3">patcfbp6624</plasmid>
    </source>
</reference>